<evidence type="ECO:0000313" key="9">
    <source>
        <dbReference type="Proteomes" id="UP000617951"/>
    </source>
</evidence>
<evidence type="ECO:0000256" key="3">
    <source>
        <dbReference type="ARBA" id="ARBA00023125"/>
    </source>
</evidence>
<dbReference type="InterPro" id="IPR007624">
    <property type="entry name" value="RNA_pol_sigma70_r3"/>
</dbReference>
<dbReference type="PANTHER" id="PTHR30385:SF4">
    <property type="entry name" value="RNA POLYMERASE SIGMA-E FACTOR"/>
    <property type="match status" value="1"/>
</dbReference>
<protein>
    <submittedName>
        <fullName evidence="8">Sigma-70 family RNA polymerase sigma factor</fullName>
    </submittedName>
</protein>
<evidence type="ECO:0000313" key="8">
    <source>
        <dbReference type="EMBL" id="MBC8539191.1"/>
    </source>
</evidence>
<keyword evidence="2" id="KW-0731">Sigma factor</keyword>
<dbReference type="InterPro" id="IPR007630">
    <property type="entry name" value="RNA_pol_sigma70_r4"/>
</dbReference>
<feature type="domain" description="RNA polymerase sigma-70 region 2" evidence="6">
    <location>
        <begin position="31"/>
        <end position="98"/>
    </location>
</feature>
<dbReference type="SUPFAM" id="SSF88946">
    <property type="entry name" value="Sigma2 domain of RNA polymerase sigma factors"/>
    <property type="match status" value="1"/>
</dbReference>
<dbReference type="PANTHER" id="PTHR30385">
    <property type="entry name" value="SIGMA FACTOR F FLAGELLAR"/>
    <property type="match status" value="1"/>
</dbReference>
<dbReference type="PRINTS" id="PR00046">
    <property type="entry name" value="SIGMA70FCT"/>
</dbReference>
<dbReference type="InterPro" id="IPR000943">
    <property type="entry name" value="RNA_pol_sigma70"/>
</dbReference>
<comment type="caution">
    <text evidence="8">The sequence shown here is derived from an EMBL/GenBank/DDBJ whole genome shotgun (WGS) entry which is preliminary data.</text>
</comment>
<evidence type="ECO:0000256" key="1">
    <source>
        <dbReference type="ARBA" id="ARBA00023015"/>
    </source>
</evidence>
<keyword evidence="4" id="KW-0804">Transcription</keyword>
<evidence type="ECO:0000256" key="4">
    <source>
        <dbReference type="ARBA" id="ARBA00023163"/>
    </source>
</evidence>
<dbReference type="EMBL" id="JACRSS010000005">
    <property type="protein sequence ID" value="MBC8539191.1"/>
    <property type="molecule type" value="Genomic_DNA"/>
</dbReference>
<dbReference type="NCBIfam" id="TIGR02937">
    <property type="entry name" value="sigma70-ECF"/>
    <property type="match status" value="1"/>
</dbReference>
<dbReference type="Pfam" id="PF04545">
    <property type="entry name" value="Sigma70_r4"/>
    <property type="match status" value="1"/>
</dbReference>
<feature type="domain" description="RNA polymerase sigma-70 region 4" evidence="7">
    <location>
        <begin position="193"/>
        <end position="242"/>
    </location>
</feature>
<organism evidence="8 9">
    <name type="scientific">Guopingia tenuis</name>
    <dbReference type="NCBI Taxonomy" id="2763656"/>
    <lineage>
        <taxon>Bacteria</taxon>
        <taxon>Bacillati</taxon>
        <taxon>Bacillota</taxon>
        <taxon>Clostridia</taxon>
        <taxon>Christensenellales</taxon>
        <taxon>Christensenellaceae</taxon>
        <taxon>Guopingia</taxon>
    </lineage>
</organism>
<evidence type="ECO:0000259" key="5">
    <source>
        <dbReference type="Pfam" id="PF04539"/>
    </source>
</evidence>
<reference evidence="8" key="1">
    <citation type="submission" date="2020-08" db="EMBL/GenBank/DDBJ databases">
        <title>Genome public.</title>
        <authorList>
            <person name="Liu C."/>
            <person name="Sun Q."/>
        </authorList>
    </citation>
    <scope>NUCLEOTIDE SEQUENCE</scope>
    <source>
        <strain evidence="8">NSJ-63</strain>
    </source>
</reference>
<evidence type="ECO:0000259" key="6">
    <source>
        <dbReference type="Pfam" id="PF04542"/>
    </source>
</evidence>
<dbReference type="GO" id="GO:0016987">
    <property type="term" value="F:sigma factor activity"/>
    <property type="evidence" value="ECO:0007669"/>
    <property type="project" value="UniProtKB-KW"/>
</dbReference>
<dbReference type="Pfam" id="PF04539">
    <property type="entry name" value="Sigma70_r3"/>
    <property type="match status" value="1"/>
</dbReference>
<dbReference type="Pfam" id="PF04542">
    <property type="entry name" value="Sigma70_r2"/>
    <property type="match status" value="1"/>
</dbReference>
<dbReference type="GO" id="GO:0003677">
    <property type="term" value="F:DNA binding"/>
    <property type="evidence" value="ECO:0007669"/>
    <property type="project" value="UniProtKB-KW"/>
</dbReference>
<dbReference type="RefSeq" id="WP_249280796.1">
    <property type="nucleotide sequence ID" value="NZ_JACRSS010000005.1"/>
</dbReference>
<sequence length="246" mass="28642">MTQKLTDDEIKKLFDEYSQTGDIAARNTLLEHYLYMAQIIAKKFTGRGVEYEDLLQVASMALVKAIERFDPSRGIKFTSFAAPSLIGEIKNYFRDKTRLLHISRRDSEQLMQLAEAKEKLGREGGRYRPADLAKVMNLSEERVLELLEMQRAASVSSLERYATEDEDSTLGDFIGEDDRSFTDIENRDFLRYAMSKLSEQEQTILRERFWNNKSQKLVAEKLGVSQMYISRAEKKIMEKLRKTYME</sequence>
<dbReference type="InterPro" id="IPR007627">
    <property type="entry name" value="RNA_pol_sigma70_r2"/>
</dbReference>
<dbReference type="GO" id="GO:0006352">
    <property type="term" value="P:DNA-templated transcription initiation"/>
    <property type="evidence" value="ECO:0007669"/>
    <property type="project" value="InterPro"/>
</dbReference>
<evidence type="ECO:0000256" key="2">
    <source>
        <dbReference type="ARBA" id="ARBA00023082"/>
    </source>
</evidence>
<keyword evidence="1" id="KW-0805">Transcription regulation</keyword>
<dbReference type="InterPro" id="IPR013325">
    <property type="entry name" value="RNA_pol_sigma_r2"/>
</dbReference>
<keyword evidence="9" id="KW-1185">Reference proteome</keyword>
<accession>A0A926DJ76</accession>
<name>A0A926DJ76_9FIRM</name>
<dbReference type="AlphaFoldDB" id="A0A926DJ76"/>
<dbReference type="InterPro" id="IPR013324">
    <property type="entry name" value="RNA_pol_sigma_r3/r4-like"/>
</dbReference>
<evidence type="ECO:0000259" key="7">
    <source>
        <dbReference type="Pfam" id="PF04545"/>
    </source>
</evidence>
<dbReference type="CDD" id="cd06171">
    <property type="entry name" value="Sigma70_r4"/>
    <property type="match status" value="1"/>
</dbReference>
<keyword evidence="3" id="KW-0238">DNA-binding</keyword>
<dbReference type="InterPro" id="IPR014284">
    <property type="entry name" value="RNA_pol_sigma-70_dom"/>
</dbReference>
<dbReference type="Proteomes" id="UP000617951">
    <property type="component" value="Unassembled WGS sequence"/>
</dbReference>
<proteinExistence type="predicted"/>
<dbReference type="Gene3D" id="1.20.140.160">
    <property type="match status" value="1"/>
</dbReference>
<dbReference type="SUPFAM" id="SSF88659">
    <property type="entry name" value="Sigma3 and sigma4 domains of RNA polymerase sigma factors"/>
    <property type="match status" value="2"/>
</dbReference>
<feature type="domain" description="RNA polymerase sigma-70 region 3" evidence="5">
    <location>
        <begin position="108"/>
        <end position="177"/>
    </location>
</feature>
<gene>
    <name evidence="8" type="ORF">H8693_09650</name>
</gene>
<dbReference type="Gene3D" id="1.20.120.1810">
    <property type="match status" value="1"/>
</dbReference>